<accession>A0A151GN95</accession>
<dbReference type="GeneID" id="63718239"/>
<evidence type="ECO:0000256" key="1">
    <source>
        <dbReference type="SAM" id="MobiDB-lite"/>
    </source>
</evidence>
<organism evidence="2 3">
    <name type="scientific">Drechmeria coniospora</name>
    <name type="common">Nematophagous fungus</name>
    <name type="synonym">Meria coniospora</name>
    <dbReference type="NCBI Taxonomy" id="98403"/>
    <lineage>
        <taxon>Eukaryota</taxon>
        <taxon>Fungi</taxon>
        <taxon>Dikarya</taxon>
        <taxon>Ascomycota</taxon>
        <taxon>Pezizomycotina</taxon>
        <taxon>Sordariomycetes</taxon>
        <taxon>Hypocreomycetidae</taxon>
        <taxon>Hypocreales</taxon>
        <taxon>Ophiocordycipitaceae</taxon>
        <taxon>Drechmeria</taxon>
    </lineage>
</organism>
<proteinExistence type="predicted"/>
<evidence type="ECO:0000313" key="3">
    <source>
        <dbReference type="Proteomes" id="UP000076580"/>
    </source>
</evidence>
<sequence>MPGGKDDAGRGHTEPVTHRIAVLQETVIYSYHIVQAVIIRLRGHAERAGRQLTKVRQQLDEIAERLDVLVLDFMRQPNVPGDKVDEVRRYLETARSGILRVERHMSEARARLDVIEDRLHDVAYGYGVDHDDTDRPHPGGQDDEGARDQPATHHERLKAAARAECARRGVILGVDEVRPAEKPVNVRPQTLPIHILGTTRGLDQMESRVNAAKSRIQFIHTRLTTVEKFAEAGYCQAVDLVDEAVNLLNRGDLEHPGLIRFPNIGDLENIGILENNGNRENNGNAENDGNGESNDEFNIQTVLNILERFFERMLRILHRLL</sequence>
<protein>
    <submittedName>
        <fullName evidence="2">Uncharacterized protein</fullName>
    </submittedName>
</protein>
<evidence type="ECO:0000313" key="2">
    <source>
        <dbReference type="EMBL" id="KYK58579.1"/>
    </source>
</evidence>
<dbReference type="EMBL" id="LAYC01000002">
    <property type="protein sequence ID" value="KYK58579.1"/>
    <property type="molecule type" value="Genomic_DNA"/>
</dbReference>
<comment type="caution">
    <text evidence="2">The sequence shown here is derived from an EMBL/GenBank/DDBJ whole genome shotgun (WGS) entry which is preliminary data.</text>
</comment>
<reference evidence="2 3" key="1">
    <citation type="journal article" date="2016" name="Sci. Rep.">
        <title>Insights into Adaptations to a Near-Obligate Nematode Endoparasitic Lifestyle from the Finished Genome of Drechmeria coniospora.</title>
        <authorList>
            <person name="Zhang L."/>
            <person name="Zhou Z."/>
            <person name="Guo Q."/>
            <person name="Fokkens L."/>
            <person name="Miskei M."/>
            <person name="Pocsi I."/>
            <person name="Zhang W."/>
            <person name="Chen M."/>
            <person name="Wang L."/>
            <person name="Sun Y."/>
            <person name="Donzelli B.G."/>
            <person name="Gibson D.M."/>
            <person name="Nelson D.R."/>
            <person name="Luo J.G."/>
            <person name="Rep M."/>
            <person name="Liu H."/>
            <person name="Yang S."/>
            <person name="Wang J."/>
            <person name="Krasnoff S.B."/>
            <person name="Xu Y."/>
            <person name="Molnar I."/>
            <person name="Lin M."/>
        </authorList>
    </citation>
    <scope>NUCLEOTIDE SEQUENCE [LARGE SCALE GENOMIC DNA]</scope>
    <source>
        <strain evidence="2 3">ARSEF 6962</strain>
    </source>
</reference>
<dbReference type="InParanoid" id="A0A151GN95"/>
<feature type="compositionally biased region" description="Basic and acidic residues" evidence="1">
    <location>
        <begin position="144"/>
        <end position="156"/>
    </location>
</feature>
<feature type="region of interest" description="Disordered" evidence="1">
    <location>
        <begin position="126"/>
        <end position="156"/>
    </location>
</feature>
<dbReference type="RefSeq" id="XP_040657931.1">
    <property type="nucleotide sequence ID" value="XM_040802898.1"/>
</dbReference>
<dbReference type="Proteomes" id="UP000076580">
    <property type="component" value="Chromosome 02"/>
</dbReference>
<feature type="region of interest" description="Disordered" evidence="1">
    <location>
        <begin position="275"/>
        <end position="294"/>
    </location>
</feature>
<feature type="compositionally biased region" description="Basic and acidic residues" evidence="1">
    <location>
        <begin position="128"/>
        <end position="137"/>
    </location>
</feature>
<keyword evidence="3" id="KW-1185">Reference proteome</keyword>
<name>A0A151GN95_DRECN</name>
<dbReference type="AlphaFoldDB" id="A0A151GN95"/>
<gene>
    <name evidence="2" type="ORF">DCS_05596</name>
</gene>